<name>A0A438C3G9_VITVI</name>
<reference evidence="1 2" key="1">
    <citation type="journal article" date="2018" name="PLoS Genet.">
        <title>Population sequencing reveals clonal diversity and ancestral inbreeding in the grapevine cultivar Chardonnay.</title>
        <authorList>
            <person name="Roach M.J."/>
            <person name="Johnson D.L."/>
            <person name="Bohlmann J."/>
            <person name="van Vuuren H.J."/>
            <person name="Jones S.J."/>
            <person name="Pretorius I.S."/>
            <person name="Schmidt S.A."/>
            <person name="Borneman A.R."/>
        </authorList>
    </citation>
    <scope>NUCLEOTIDE SEQUENCE [LARGE SCALE GENOMIC DNA]</scope>
    <source>
        <strain evidence="2">cv. Chardonnay</strain>
        <tissue evidence="1">Leaf</tissue>
    </source>
</reference>
<dbReference type="AlphaFoldDB" id="A0A438C3G9"/>
<organism evidence="1 2">
    <name type="scientific">Vitis vinifera</name>
    <name type="common">Grape</name>
    <dbReference type="NCBI Taxonomy" id="29760"/>
    <lineage>
        <taxon>Eukaryota</taxon>
        <taxon>Viridiplantae</taxon>
        <taxon>Streptophyta</taxon>
        <taxon>Embryophyta</taxon>
        <taxon>Tracheophyta</taxon>
        <taxon>Spermatophyta</taxon>
        <taxon>Magnoliopsida</taxon>
        <taxon>eudicotyledons</taxon>
        <taxon>Gunneridae</taxon>
        <taxon>Pentapetalae</taxon>
        <taxon>rosids</taxon>
        <taxon>Vitales</taxon>
        <taxon>Vitaceae</taxon>
        <taxon>Viteae</taxon>
        <taxon>Vitis</taxon>
    </lineage>
</organism>
<sequence>MADVHRRRNQLTRVKVNGRWFTKDSEIKEEVERIRCGRVGEAFYGGGGYLDFVKVEVMNFFREFHDSGCFRQIMDVVLIANEAIDSILKSNRGAILCKLDIEKAMIMWSELKGFKARKSPFALFVRNCDGGFQLSVEESSFWRLFIALLDSGKRG</sequence>
<protein>
    <submittedName>
        <fullName evidence="1">Uncharacterized protein</fullName>
    </submittedName>
</protein>
<comment type="caution">
    <text evidence="1">The sequence shown here is derived from an EMBL/GenBank/DDBJ whole genome shotgun (WGS) entry which is preliminary data.</text>
</comment>
<evidence type="ECO:0000313" key="1">
    <source>
        <dbReference type="EMBL" id="RVW17679.1"/>
    </source>
</evidence>
<proteinExistence type="predicted"/>
<gene>
    <name evidence="1" type="ORF">CK203_071704</name>
</gene>
<dbReference type="EMBL" id="QGNW01002574">
    <property type="protein sequence ID" value="RVW17679.1"/>
    <property type="molecule type" value="Genomic_DNA"/>
</dbReference>
<evidence type="ECO:0000313" key="2">
    <source>
        <dbReference type="Proteomes" id="UP000288805"/>
    </source>
</evidence>
<accession>A0A438C3G9</accession>
<dbReference type="Proteomes" id="UP000288805">
    <property type="component" value="Unassembled WGS sequence"/>
</dbReference>